<sequence>MPSRNVVLVVAFDAGFRRSLEFALDVEGFEVSSHADISQAQESPFAPAAVCAVVDDSALRDGRWAREAVEQLAKPVVLLGEMPRDFPAVAGLRLLTKPLRGNELVESVWAMVAAASPDYVFPLRR</sequence>
<evidence type="ECO:0000313" key="1">
    <source>
        <dbReference type="EMBL" id="ACF98091.1"/>
    </source>
</evidence>
<dbReference type="SUPFAM" id="SSF52172">
    <property type="entry name" value="CheY-like"/>
    <property type="match status" value="1"/>
</dbReference>
<accession>B8R8T5</accession>
<dbReference type="AlphaFoldDB" id="B8R8T5"/>
<reference evidence="1" key="1">
    <citation type="journal article" date="2009" name="Appl. Environ. Microbiol.">
        <title>Characterization of denitrification gene clusters of soil bacteria via a metagenomic approach.</title>
        <authorList>
            <person name="Demaneche S."/>
            <person name="Philippot L."/>
            <person name="David M.M."/>
            <person name="Navarro E."/>
            <person name="Vogel T.M."/>
            <person name="Simonet P."/>
        </authorList>
    </citation>
    <scope>NUCLEOTIDE SEQUENCE</scope>
</reference>
<dbReference type="EMBL" id="EU910854">
    <property type="protein sequence ID" value="ACF98091.1"/>
    <property type="molecule type" value="Genomic_DNA"/>
</dbReference>
<proteinExistence type="predicted"/>
<dbReference type="InterPro" id="IPR011006">
    <property type="entry name" value="CheY-like_superfamily"/>
</dbReference>
<protein>
    <submittedName>
        <fullName evidence="1">Putative FixT1</fullName>
    </submittedName>
</protein>
<organism evidence="1">
    <name type="scientific">uncultured bacterium 1042</name>
    <dbReference type="NCBI Taxonomy" id="548897"/>
    <lineage>
        <taxon>Bacteria</taxon>
        <taxon>environmental samples</taxon>
    </lineage>
</organism>
<name>B8R8T5_9BACT</name>